<dbReference type="InterPro" id="IPR045109">
    <property type="entry name" value="LSDs-like"/>
</dbReference>
<evidence type="ECO:0000256" key="7">
    <source>
        <dbReference type="ARBA" id="ARBA00023002"/>
    </source>
</evidence>
<dbReference type="Proteomes" id="UP000594263">
    <property type="component" value="Unplaced"/>
</dbReference>
<dbReference type="GO" id="GO:0016491">
    <property type="term" value="F:oxidoreductase activity"/>
    <property type="evidence" value="ECO:0007669"/>
    <property type="project" value="UniProtKB-KW"/>
</dbReference>
<keyword evidence="4" id="KW-0479">Metal-binding</keyword>
<dbReference type="InterPro" id="IPR003347">
    <property type="entry name" value="JmjC_dom"/>
</dbReference>
<dbReference type="GO" id="GO:0008270">
    <property type="term" value="F:zinc ion binding"/>
    <property type="evidence" value="ECO:0007669"/>
    <property type="project" value="UniProtKB-KW"/>
</dbReference>
<feature type="domain" description="JmjC" evidence="14">
    <location>
        <begin position="760"/>
        <end position="1005"/>
    </location>
</feature>
<feature type="compositionally biased region" description="Acidic residues" evidence="12">
    <location>
        <begin position="1"/>
        <end position="10"/>
    </location>
</feature>
<evidence type="ECO:0000256" key="6">
    <source>
        <dbReference type="ARBA" id="ARBA00022833"/>
    </source>
</evidence>
<comment type="subcellular location">
    <subcellularLocation>
        <location evidence="2">Nucleus</location>
    </subcellularLocation>
</comment>
<evidence type="ECO:0000256" key="9">
    <source>
        <dbReference type="ARBA" id="ARBA00023242"/>
    </source>
</evidence>
<dbReference type="GO" id="GO:0032454">
    <property type="term" value="F:histone H3K9 demethylase activity"/>
    <property type="evidence" value="ECO:0007669"/>
    <property type="project" value="InterPro"/>
</dbReference>
<evidence type="ECO:0000256" key="8">
    <source>
        <dbReference type="ARBA" id="ARBA00023004"/>
    </source>
</evidence>
<dbReference type="EnsemblPlants" id="Kaladp0037s0451.1.v1.1">
    <property type="protein sequence ID" value="Kaladp0037s0451.1.v1.1"/>
    <property type="gene ID" value="Kaladp0037s0451.v1.1"/>
</dbReference>
<dbReference type="GO" id="GO:0000118">
    <property type="term" value="C:histone deacetylase complex"/>
    <property type="evidence" value="ECO:0007669"/>
    <property type="project" value="TreeGrafter"/>
</dbReference>
<comment type="cofactor">
    <cofactor evidence="1">
        <name>Fe(2+)</name>
        <dbReference type="ChEBI" id="CHEBI:29033"/>
    </cofactor>
</comment>
<evidence type="ECO:0000256" key="4">
    <source>
        <dbReference type="ARBA" id="ARBA00022723"/>
    </source>
</evidence>
<evidence type="ECO:0000256" key="3">
    <source>
        <dbReference type="ARBA" id="ARBA00006801"/>
    </source>
</evidence>
<keyword evidence="8" id="KW-0408">Iron</keyword>
<evidence type="ECO:0000256" key="12">
    <source>
        <dbReference type="SAM" id="MobiDB-lite"/>
    </source>
</evidence>
<feature type="compositionally biased region" description="Basic and acidic residues" evidence="12">
    <location>
        <begin position="63"/>
        <end position="108"/>
    </location>
</feature>
<dbReference type="GO" id="GO:0000785">
    <property type="term" value="C:chromatin"/>
    <property type="evidence" value="ECO:0007669"/>
    <property type="project" value="TreeGrafter"/>
</dbReference>
<evidence type="ECO:0000313" key="16">
    <source>
        <dbReference type="Proteomes" id="UP000594263"/>
    </source>
</evidence>
<dbReference type="PANTHER" id="PTHR12549">
    <property type="entry name" value="JMJC DOMAIN-CONTAINING HISTONE DEMETHYLATION PROTEIN"/>
    <property type="match status" value="1"/>
</dbReference>
<name>A0A7N0THV4_KALFE</name>
<feature type="region of interest" description="Disordered" evidence="12">
    <location>
        <begin position="479"/>
        <end position="519"/>
    </location>
</feature>
<comment type="similarity">
    <text evidence="3">Belongs to the JARID1 histone demethylase family.</text>
</comment>
<dbReference type="PANTHER" id="PTHR12549:SF33">
    <property type="entry name" value="LYSINE-SPECIFIC DEMETHYLASE JMJ27"/>
    <property type="match status" value="1"/>
</dbReference>
<evidence type="ECO:0000313" key="15">
    <source>
        <dbReference type="EnsemblPlants" id="Kaladp0037s0451.1.v1.1"/>
    </source>
</evidence>
<evidence type="ECO:0000256" key="2">
    <source>
        <dbReference type="ARBA" id="ARBA00004123"/>
    </source>
</evidence>
<dbReference type="GO" id="GO:0003712">
    <property type="term" value="F:transcription coregulator activity"/>
    <property type="evidence" value="ECO:0007669"/>
    <property type="project" value="TreeGrafter"/>
</dbReference>
<dbReference type="PROSITE" id="PS50089">
    <property type="entry name" value="ZF_RING_2"/>
    <property type="match status" value="1"/>
</dbReference>
<evidence type="ECO:0000259" key="14">
    <source>
        <dbReference type="PROSITE" id="PS51184"/>
    </source>
</evidence>
<feature type="region of interest" description="Disordered" evidence="12">
    <location>
        <begin position="218"/>
        <end position="248"/>
    </location>
</feature>
<reference evidence="15" key="1">
    <citation type="submission" date="2021-01" db="UniProtKB">
        <authorList>
            <consortium name="EnsemblPlants"/>
        </authorList>
    </citation>
    <scope>IDENTIFICATION</scope>
</reference>
<feature type="region of interest" description="Disordered" evidence="12">
    <location>
        <begin position="167"/>
        <end position="194"/>
    </location>
</feature>
<dbReference type="AlphaFoldDB" id="A0A7N0THV4"/>
<dbReference type="InterPro" id="IPR001841">
    <property type="entry name" value="Znf_RING"/>
</dbReference>
<dbReference type="Gene3D" id="2.60.120.650">
    <property type="entry name" value="Cupin"/>
    <property type="match status" value="1"/>
</dbReference>
<evidence type="ECO:0000256" key="5">
    <source>
        <dbReference type="ARBA" id="ARBA00022771"/>
    </source>
</evidence>
<evidence type="ECO:0000256" key="11">
    <source>
        <dbReference type="PROSITE-ProRule" id="PRU00175"/>
    </source>
</evidence>
<feature type="compositionally biased region" description="Basic and acidic residues" evidence="12">
    <location>
        <begin position="485"/>
        <end position="504"/>
    </location>
</feature>
<accession>A0A7N0THV4</accession>
<dbReference type="SMART" id="SM00558">
    <property type="entry name" value="JmjC"/>
    <property type="match status" value="1"/>
</dbReference>
<comment type="function">
    <text evidence="10">May function as histone H3 lysine demethylase and be involved in regulation of gene expression.</text>
</comment>
<dbReference type="OMA" id="SCACATI"/>
<dbReference type="GO" id="GO:0006357">
    <property type="term" value="P:regulation of transcription by RNA polymerase II"/>
    <property type="evidence" value="ECO:0007669"/>
    <property type="project" value="TreeGrafter"/>
</dbReference>
<evidence type="ECO:0000256" key="10">
    <source>
        <dbReference type="ARBA" id="ARBA00060112"/>
    </source>
</evidence>
<evidence type="ECO:0000259" key="13">
    <source>
        <dbReference type="PROSITE" id="PS50089"/>
    </source>
</evidence>
<organism evidence="15 16">
    <name type="scientific">Kalanchoe fedtschenkoi</name>
    <name type="common">Lavender scallops</name>
    <name type="synonym">South American air plant</name>
    <dbReference type="NCBI Taxonomy" id="63787"/>
    <lineage>
        <taxon>Eukaryota</taxon>
        <taxon>Viridiplantae</taxon>
        <taxon>Streptophyta</taxon>
        <taxon>Embryophyta</taxon>
        <taxon>Tracheophyta</taxon>
        <taxon>Spermatophyta</taxon>
        <taxon>Magnoliopsida</taxon>
        <taxon>eudicotyledons</taxon>
        <taxon>Gunneridae</taxon>
        <taxon>Pentapetalae</taxon>
        <taxon>Saxifragales</taxon>
        <taxon>Crassulaceae</taxon>
        <taxon>Kalanchoe</taxon>
    </lineage>
</organism>
<feature type="domain" description="RING-type" evidence="13">
    <location>
        <begin position="312"/>
        <end position="357"/>
    </location>
</feature>
<feature type="region of interest" description="Disordered" evidence="12">
    <location>
        <begin position="1"/>
        <end position="110"/>
    </location>
</feature>
<keyword evidence="7" id="KW-0560">Oxidoreductase</keyword>
<dbReference type="Pfam" id="PF02373">
    <property type="entry name" value="JmjC"/>
    <property type="match status" value="1"/>
</dbReference>
<evidence type="ECO:0000256" key="1">
    <source>
        <dbReference type="ARBA" id="ARBA00001954"/>
    </source>
</evidence>
<keyword evidence="5 11" id="KW-0863">Zinc-finger</keyword>
<dbReference type="PROSITE" id="PS51184">
    <property type="entry name" value="JMJC"/>
    <property type="match status" value="1"/>
</dbReference>
<sequence>MGDELEEDYSSDGFVGRRGGQIGRSGDLKRKRSDRRVWKPIRGLDSDGSDEDGGPSIGRGTKKKEVHEDVIMTTEQKKRETREGVTDGAERERCGGSAKASRETEKTNNKLVSDYEGESVVGNWDGVMAVSMPNKDCGKGMRIPGHIPKKSIKVASSVKMVKVVSKKWKSDTGSGKGSSSHGSSIFVREGRKTSAREMVNGSDIVDKRSQVIYKAENRKRIGTTESRKQKAYYSQSKRDSGHRGKSYVAQGRTSPCVRMGNRNDIASDTSKEKCSRRKRGCETNIVREISRMADNKTLKEKSKKDGSSSTMCHQCQRNDKSGVVNCSGCKKRYCFECLSRWYPDKKMEEVKNSCPFCCGNCNCKACLRGVPPRKMVHKEVSENVRLEMLKYLLCKTLPVLKQIYREQCSELAVEAIIQGVQIAEKDIPRSTLNKNERLYCDNCHTSIVNFHRSCVNPECSFDLCLACCNELRESFQPGGVEGETSQEHFLERSNDQDTKTKEKAYSNGQKSKGGGNSACSMKSKTNLISDFPDWSANDNGSIRCPPKERGGCGKSLLELKRIYKGFLLERLIKSAEVVIGRFRFPSIDVMQKCAFCTQGLFNESDEVHTALRQAAFREDSHDNFLFIPSAGNLTDDTLEHFQMHWMKGEPVIVRDVLDKKNGLSWEPMVMWRAFRETGAGSKLKEETRSVFAIDCLDWCQVEINIHQFFDGYLRGRMHKDNWPEMLKLKDWPSSTLFEERLPRHGAEFVASLPFSEYTDPREGILNLAARVPEDSLKPDLGPKTYIAYGFPDELGRGDSVTKLHCDMSDAVNVLTHLASVKIESWQREEIEKNHKMFLKEDLYELYGVTEEEHKVARESEETLQNGVGISDSECAESNYGSLHFEDDSSGGAVWDIFRRQDVPKLIEYLQKHRSEFRHIKNKPVESVIHPIHDQTLYLNERHKKQLKREYGVEPWTFQQFVGEAVFIPAGCPHQVRNKKSCIKVALDFVSPENIHECVRLTEEFRLLPKDHRAKEDKLEVKKMALHGVRAAVVEATKIMSRMNSF</sequence>
<dbReference type="SUPFAM" id="SSF51197">
    <property type="entry name" value="Clavaminate synthase-like"/>
    <property type="match status" value="1"/>
</dbReference>
<feature type="compositionally biased region" description="Low complexity" evidence="12">
    <location>
        <begin position="171"/>
        <end position="184"/>
    </location>
</feature>
<dbReference type="GO" id="GO:0031490">
    <property type="term" value="F:chromatin DNA binding"/>
    <property type="evidence" value="ECO:0007669"/>
    <property type="project" value="TreeGrafter"/>
</dbReference>
<keyword evidence="6" id="KW-0862">Zinc</keyword>
<protein>
    <submittedName>
        <fullName evidence="15">Uncharacterized protein</fullName>
    </submittedName>
</protein>
<dbReference type="Gramene" id="Kaladp0037s0451.1.v1.1">
    <property type="protein sequence ID" value="Kaladp0037s0451.1.v1.1"/>
    <property type="gene ID" value="Kaladp0037s0451.v1.1"/>
</dbReference>
<keyword evidence="16" id="KW-1185">Reference proteome</keyword>
<dbReference type="FunFam" id="2.60.120.650:FF:000026">
    <property type="entry name" value="Transcription factor jumonji domain-containing protein"/>
    <property type="match status" value="1"/>
</dbReference>
<proteinExistence type="inferred from homology"/>
<keyword evidence="9" id="KW-0539">Nucleus</keyword>